<dbReference type="PANTHER" id="PTHR34700:SF4">
    <property type="entry name" value="PHAGE-LIKE ELEMENT PBSX PROTEIN XKDP"/>
    <property type="match status" value="1"/>
</dbReference>
<dbReference type="SMART" id="SM00257">
    <property type="entry name" value="LysM"/>
    <property type="match status" value="2"/>
</dbReference>
<protein>
    <recommendedName>
        <fullName evidence="1">LysM domain-containing protein</fullName>
    </recommendedName>
</protein>
<dbReference type="AlphaFoldDB" id="A0A1F5E605"/>
<dbReference type="Gene3D" id="3.10.350.10">
    <property type="entry name" value="LysM domain"/>
    <property type="match status" value="2"/>
</dbReference>
<dbReference type="SUPFAM" id="SSF54106">
    <property type="entry name" value="LysM domain"/>
    <property type="match status" value="2"/>
</dbReference>
<dbReference type="CDD" id="cd00118">
    <property type="entry name" value="LysM"/>
    <property type="match status" value="2"/>
</dbReference>
<evidence type="ECO:0000259" key="1">
    <source>
        <dbReference type="PROSITE" id="PS51782"/>
    </source>
</evidence>
<dbReference type="PANTHER" id="PTHR34700">
    <property type="entry name" value="POTASSIUM BINDING PROTEIN KBP"/>
    <property type="match status" value="1"/>
</dbReference>
<dbReference type="InterPro" id="IPR018392">
    <property type="entry name" value="LysM"/>
</dbReference>
<reference evidence="2 3" key="1">
    <citation type="journal article" date="2016" name="Nat. Commun.">
        <title>Thousands of microbial genomes shed light on interconnected biogeochemical processes in an aquifer system.</title>
        <authorList>
            <person name="Anantharaman K."/>
            <person name="Brown C.T."/>
            <person name="Hug L.A."/>
            <person name="Sharon I."/>
            <person name="Castelle C.J."/>
            <person name="Probst A.J."/>
            <person name="Thomas B.C."/>
            <person name="Singh A."/>
            <person name="Wilkins M.J."/>
            <person name="Karaoz U."/>
            <person name="Brodie E.L."/>
            <person name="Williams K.H."/>
            <person name="Hubbard S.S."/>
            <person name="Banfield J.F."/>
        </authorList>
    </citation>
    <scope>NUCLEOTIDE SEQUENCE [LARGE SCALE GENOMIC DNA]</scope>
</reference>
<dbReference type="InterPro" id="IPR036779">
    <property type="entry name" value="LysM_dom_sf"/>
</dbReference>
<feature type="domain" description="LysM" evidence="1">
    <location>
        <begin position="7"/>
        <end position="54"/>
    </location>
</feature>
<proteinExistence type="predicted"/>
<dbReference type="PROSITE" id="PS51782">
    <property type="entry name" value="LYSM"/>
    <property type="match status" value="2"/>
</dbReference>
<feature type="domain" description="LysM" evidence="1">
    <location>
        <begin position="82"/>
        <end position="129"/>
    </location>
</feature>
<dbReference type="Pfam" id="PF01476">
    <property type="entry name" value="LysM"/>
    <property type="match status" value="2"/>
</dbReference>
<comment type="caution">
    <text evidence="2">The sequence shown here is derived from an EMBL/GenBank/DDBJ whole genome shotgun (WGS) entry which is preliminary data.</text>
</comment>
<dbReference type="STRING" id="1797457.A2160_03935"/>
<evidence type="ECO:0000313" key="3">
    <source>
        <dbReference type="Proteomes" id="UP000177006"/>
    </source>
</evidence>
<dbReference type="Proteomes" id="UP000177006">
    <property type="component" value="Unassembled WGS sequence"/>
</dbReference>
<dbReference type="EMBL" id="MEZK01000018">
    <property type="protein sequence ID" value="OGD62694.1"/>
    <property type="molecule type" value="Genomic_DNA"/>
</dbReference>
<sequence>MPKELPGSYDVQAGDSLWKIAESKYGSGYNWVDIAMANNLTNPDQIESGQKLTLPKVEVKMPVVAQAVDAEALEKPVSITGNSYTVQEGDNLWDIAVRAYADGYQWPKISEANQLANPDQIEVDQVLQLPR</sequence>
<evidence type="ECO:0000313" key="2">
    <source>
        <dbReference type="EMBL" id="OGD62694.1"/>
    </source>
</evidence>
<name>A0A1F5E605_9BACT</name>
<organism evidence="2 3">
    <name type="scientific">Candidatus Beckwithbacteria bacterium RBG_13_42_9</name>
    <dbReference type="NCBI Taxonomy" id="1797457"/>
    <lineage>
        <taxon>Bacteria</taxon>
        <taxon>Candidatus Beckwithiibacteriota</taxon>
    </lineage>
</organism>
<dbReference type="InterPro" id="IPR052196">
    <property type="entry name" value="Bact_Kbp"/>
</dbReference>
<gene>
    <name evidence="2" type="ORF">A2160_03935</name>
</gene>
<accession>A0A1F5E605</accession>